<accession>A0A6L8K799</accession>
<dbReference type="Proteomes" id="UP000479335">
    <property type="component" value="Unassembled WGS sequence"/>
</dbReference>
<comment type="caution">
    <text evidence="1">The sequence shown here is derived from an EMBL/GenBank/DDBJ whole genome shotgun (WGS) entry which is preliminary data.</text>
</comment>
<organism evidence="1 2">
    <name type="scientific">Duganella flavida</name>
    <dbReference type="NCBI Taxonomy" id="2692175"/>
    <lineage>
        <taxon>Bacteria</taxon>
        <taxon>Pseudomonadati</taxon>
        <taxon>Pseudomonadota</taxon>
        <taxon>Betaproteobacteria</taxon>
        <taxon>Burkholderiales</taxon>
        <taxon>Oxalobacteraceae</taxon>
        <taxon>Telluria group</taxon>
        <taxon>Duganella</taxon>
    </lineage>
</organism>
<sequence>MNQSNVKGYLGELFVKERLESEGQVVEHVGNQSGYDLRYTEGEVDIRIDVKMSLLKNEFKWDFQYWGWALKQESKKKPITATHFVCVGCDENLALKALFVVRAADVAQFPQGEKQFSKVQHGLILPPHPVAAELCPRNSDTYQRSQALLTQGAVLEIGPGSTLSEVLLNTRT</sequence>
<protein>
    <recommendedName>
        <fullName evidence="3">DUF4365 domain-containing protein</fullName>
    </recommendedName>
</protein>
<reference evidence="1 2" key="1">
    <citation type="submission" date="2019-12" db="EMBL/GenBank/DDBJ databases">
        <title>Novel species isolated from a subtropical stream in China.</title>
        <authorList>
            <person name="Lu H."/>
        </authorList>
    </citation>
    <scope>NUCLEOTIDE SEQUENCE [LARGE SCALE GENOMIC DNA]</scope>
    <source>
        <strain evidence="1 2">FT135W</strain>
    </source>
</reference>
<evidence type="ECO:0008006" key="3">
    <source>
        <dbReference type="Google" id="ProtNLM"/>
    </source>
</evidence>
<keyword evidence="2" id="KW-1185">Reference proteome</keyword>
<dbReference type="RefSeq" id="WP_161006748.1">
    <property type="nucleotide sequence ID" value="NZ_WWCN01000006.1"/>
</dbReference>
<evidence type="ECO:0000313" key="1">
    <source>
        <dbReference type="EMBL" id="MYM23256.1"/>
    </source>
</evidence>
<name>A0A6L8K799_9BURK</name>
<dbReference type="EMBL" id="WWCN01000006">
    <property type="protein sequence ID" value="MYM23256.1"/>
    <property type="molecule type" value="Genomic_DNA"/>
</dbReference>
<evidence type="ECO:0000313" key="2">
    <source>
        <dbReference type="Proteomes" id="UP000479335"/>
    </source>
</evidence>
<proteinExistence type="predicted"/>
<gene>
    <name evidence="1" type="ORF">GTP46_11425</name>
</gene>
<dbReference type="AlphaFoldDB" id="A0A6L8K799"/>